<dbReference type="InterPro" id="IPR036412">
    <property type="entry name" value="HAD-like_sf"/>
</dbReference>
<reference evidence="3 4" key="1">
    <citation type="submission" date="2020-02" db="EMBL/GenBank/DDBJ databases">
        <title>Genome sequence of the type strain CCBAU10050 of Rhizobium daejeonense.</title>
        <authorList>
            <person name="Gao J."/>
            <person name="Sun J."/>
        </authorList>
    </citation>
    <scope>NUCLEOTIDE SEQUENCE [LARGE SCALE GENOMIC DNA]</scope>
    <source>
        <strain evidence="3 4">CCBAU10050</strain>
    </source>
</reference>
<gene>
    <name evidence="3" type="primary">otsB</name>
    <name evidence="3" type="ORF">G6N76_09345</name>
</gene>
<sequence>MPFLMDVNLSLDSALFLDLDGTLADISPDRNSIRIPPAAERSLMGIFDCLSGAVAIVSGRDIDDLAVRVPEALWRIGNHGAFVLAPGESGRTFPSLIDPAIIDDVKRRCAELGLDLEVKKTSIAIHYRSTPELESASHGLLARYAGQDSEYLMEAGKMVAELKVRNVGKGKAIEERMRQAPFAGRLPLFLGDDVTDEDAYPVINRLGGVSIKVGAPPSLATTFASSPAEVRQWLEQQAAALHTL</sequence>
<keyword evidence="2" id="KW-0479">Metal-binding</keyword>
<keyword evidence="4" id="KW-1185">Reference proteome</keyword>
<dbReference type="GO" id="GO:0005992">
    <property type="term" value="P:trehalose biosynthetic process"/>
    <property type="evidence" value="ECO:0007669"/>
    <property type="project" value="UniProtKB-UniPathway"/>
</dbReference>
<dbReference type="SUPFAM" id="SSF56784">
    <property type="entry name" value="HAD-like"/>
    <property type="match status" value="1"/>
</dbReference>
<dbReference type="Proteomes" id="UP000477849">
    <property type="component" value="Unassembled WGS sequence"/>
</dbReference>
<proteinExistence type="inferred from homology"/>
<comment type="function">
    <text evidence="2">Removes the phosphate from trehalose 6-phosphate to produce free trehalose.</text>
</comment>
<dbReference type="PANTHER" id="PTHR43768">
    <property type="entry name" value="TREHALOSE 6-PHOSPHATE PHOSPHATASE"/>
    <property type="match status" value="1"/>
</dbReference>
<dbReference type="PANTHER" id="PTHR43768:SF3">
    <property type="entry name" value="TREHALOSE 6-PHOSPHATE PHOSPHATASE"/>
    <property type="match status" value="1"/>
</dbReference>
<dbReference type="GO" id="GO:0046872">
    <property type="term" value="F:metal ion binding"/>
    <property type="evidence" value="ECO:0007669"/>
    <property type="project" value="UniProtKB-KW"/>
</dbReference>
<evidence type="ECO:0000313" key="4">
    <source>
        <dbReference type="Proteomes" id="UP000477849"/>
    </source>
</evidence>
<name>A0A6M1RXR7_9HYPH</name>
<dbReference type="RefSeq" id="WP_163899088.1">
    <property type="nucleotide sequence ID" value="NZ_CP048427.1"/>
</dbReference>
<organism evidence="3 4">
    <name type="scientific">Rhizobium daejeonense</name>
    <dbReference type="NCBI Taxonomy" id="240521"/>
    <lineage>
        <taxon>Bacteria</taxon>
        <taxon>Pseudomonadati</taxon>
        <taxon>Pseudomonadota</taxon>
        <taxon>Alphaproteobacteria</taxon>
        <taxon>Hyphomicrobiales</taxon>
        <taxon>Rhizobiaceae</taxon>
        <taxon>Rhizobium/Agrobacterium group</taxon>
        <taxon>Rhizobium</taxon>
    </lineage>
</organism>
<keyword evidence="1 2" id="KW-0378">Hydrolase</keyword>
<comment type="pathway">
    <text evidence="2">Glycan biosynthesis; trehalose biosynthesis.</text>
</comment>
<dbReference type="AlphaFoldDB" id="A0A6M1RXR7"/>
<dbReference type="InterPro" id="IPR003337">
    <property type="entry name" value="Trehalose_PPase"/>
</dbReference>
<dbReference type="EC" id="3.1.3.12" evidence="2"/>
<dbReference type="Pfam" id="PF02358">
    <property type="entry name" value="Trehalose_PPase"/>
    <property type="match status" value="1"/>
</dbReference>
<comment type="similarity">
    <text evidence="2">Belongs to the trehalose phosphatase family.</text>
</comment>
<protein>
    <recommendedName>
        <fullName evidence="2">Trehalose 6-phosphate phosphatase</fullName>
        <ecNumber evidence="2">3.1.3.12</ecNumber>
    </recommendedName>
</protein>
<accession>A0A6M1RXR7</accession>
<dbReference type="UniPathway" id="UPA00299"/>
<dbReference type="NCBIfam" id="TIGR00685">
    <property type="entry name" value="T6PP"/>
    <property type="match status" value="1"/>
</dbReference>
<evidence type="ECO:0000256" key="1">
    <source>
        <dbReference type="ARBA" id="ARBA00022801"/>
    </source>
</evidence>
<dbReference type="InterPro" id="IPR023214">
    <property type="entry name" value="HAD_sf"/>
</dbReference>
<comment type="catalytic activity">
    <reaction evidence="2">
        <text>alpha,alpha-trehalose 6-phosphate + H2O = alpha,alpha-trehalose + phosphate</text>
        <dbReference type="Rhea" id="RHEA:23420"/>
        <dbReference type="ChEBI" id="CHEBI:15377"/>
        <dbReference type="ChEBI" id="CHEBI:16551"/>
        <dbReference type="ChEBI" id="CHEBI:43474"/>
        <dbReference type="ChEBI" id="CHEBI:58429"/>
        <dbReference type="EC" id="3.1.3.12"/>
    </reaction>
</comment>
<dbReference type="InterPro" id="IPR044651">
    <property type="entry name" value="OTSB-like"/>
</dbReference>
<dbReference type="EMBL" id="JAAKZH010000003">
    <property type="protein sequence ID" value="NGO63879.1"/>
    <property type="molecule type" value="Genomic_DNA"/>
</dbReference>
<evidence type="ECO:0000256" key="2">
    <source>
        <dbReference type="RuleBase" id="RU361117"/>
    </source>
</evidence>
<dbReference type="Gene3D" id="3.40.50.1000">
    <property type="entry name" value="HAD superfamily/HAD-like"/>
    <property type="match status" value="2"/>
</dbReference>
<dbReference type="GO" id="GO:0004805">
    <property type="term" value="F:trehalose-phosphatase activity"/>
    <property type="evidence" value="ECO:0007669"/>
    <property type="project" value="UniProtKB-EC"/>
</dbReference>
<evidence type="ECO:0000313" key="3">
    <source>
        <dbReference type="EMBL" id="NGO63879.1"/>
    </source>
</evidence>
<comment type="cofactor">
    <cofactor evidence="2">
        <name>Mg(2+)</name>
        <dbReference type="ChEBI" id="CHEBI:18420"/>
    </cofactor>
</comment>
<comment type="caution">
    <text evidence="3">The sequence shown here is derived from an EMBL/GenBank/DDBJ whole genome shotgun (WGS) entry which is preliminary data.</text>
</comment>
<keyword evidence="2" id="KW-0460">Magnesium</keyword>